<organism evidence="2 3">
    <name type="scientific">Oryzias melastigma</name>
    <name type="common">Marine medaka</name>
    <dbReference type="NCBI Taxonomy" id="30732"/>
    <lineage>
        <taxon>Eukaryota</taxon>
        <taxon>Metazoa</taxon>
        <taxon>Chordata</taxon>
        <taxon>Craniata</taxon>
        <taxon>Vertebrata</taxon>
        <taxon>Euteleostomi</taxon>
        <taxon>Actinopterygii</taxon>
        <taxon>Neopterygii</taxon>
        <taxon>Teleostei</taxon>
        <taxon>Neoteleostei</taxon>
        <taxon>Acanthomorphata</taxon>
        <taxon>Ovalentaria</taxon>
        <taxon>Atherinomorphae</taxon>
        <taxon>Beloniformes</taxon>
        <taxon>Adrianichthyidae</taxon>
        <taxon>Oryziinae</taxon>
        <taxon>Oryzias</taxon>
    </lineage>
</organism>
<keyword evidence="3" id="KW-1185">Reference proteome</keyword>
<accession>A0A3B3CCY1</accession>
<dbReference type="AlphaFoldDB" id="A0A3B3CCY1"/>
<keyword evidence="1" id="KW-1133">Transmembrane helix</keyword>
<reference evidence="2" key="1">
    <citation type="submission" date="2025-08" db="UniProtKB">
        <authorList>
            <consortium name="Ensembl"/>
        </authorList>
    </citation>
    <scope>IDENTIFICATION</scope>
</reference>
<evidence type="ECO:0000313" key="3">
    <source>
        <dbReference type="Proteomes" id="UP000261560"/>
    </source>
</evidence>
<dbReference type="OMA" id="CDAPMIS"/>
<evidence type="ECO:0000313" key="2">
    <source>
        <dbReference type="Ensembl" id="ENSOMEP00000015670.1"/>
    </source>
</evidence>
<dbReference type="Ensembl" id="ENSOMET00000023911.1">
    <property type="protein sequence ID" value="ENSOMEP00000015670.1"/>
    <property type="gene ID" value="ENSOMEG00000017275.1"/>
</dbReference>
<keyword evidence="1" id="KW-0812">Transmembrane</keyword>
<reference evidence="2" key="2">
    <citation type="submission" date="2025-09" db="UniProtKB">
        <authorList>
            <consortium name="Ensembl"/>
        </authorList>
    </citation>
    <scope>IDENTIFICATION</scope>
</reference>
<evidence type="ECO:0000256" key="1">
    <source>
        <dbReference type="SAM" id="Phobius"/>
    </source>
</evidence>
<name>A0A3B3CCY1_ORYME</name>
<dbReference type="PaxDb" id="30732-ENSOMEP00000015670"/>
<protein>
    <submittedName>
        <fullName evidence="2">Uncharacterized protein</fullName>
    </submittedName>
</protein>
<feature type="transmembrane region" description="Helical" evidence="1">
    <location>
        <begin position="48"/>
        <end position="66"/>
    </location>
</feature>
<keyword evidence="1" id="KW-0472">Membrane</keyword>
<dbReference type="PANTHER" id="PTHR31025">
    <property type="entry name" value="SI:CH211-196P9.1-RELATED"/>
    <property type="match status" value="1"/>
</dbReference>
<dbReference type="PANTHER" id="PTHR31025:SF27">
    <property type="entry name" value="SI:CH211-193K19.2-RELATED"/>
    <property type="match status" value="1"/>
</dbReference>
<sequence length="125" mass="14185">MSMTDIKSYTIEATTVGIFVAREDQTMDYSDVGIRLEGQIVITDLDNIALALAMLFGLFYALNLRYSKAYQHTFEVFQKILMGLEPTGLSRKAQCLKTKICGQKISKYCNDVLLLTVHTECFFLH</sequence>
<dbReference type="GeneTree" id="ENSGT00950000182912"/>
<dbReference type="Proteomes" id="UP000261560">
    <property type="component" value="Unplaced"/>
</dbReference>
<proteinExistence type="predicted"/>